<accession>A0A136WF12</accession>
<dbReference type="Pfam" id="PF25137">
    <property type="entry name" value="ADH_Fe_C"/>
    <property type="match status" value="1"/>
</dbReference>
<dbReference type="RefSeq" id="WP_066087047.1">
    <property type="nucleotide sequence ID" value="NZ_LRVM01000004.1"/>
</dbReference>
<dbReference type="PATRIC" id="fig|36847.3.peg.1844"/>
<sequence length="367" mass="40206">MENFKFFMPADTFFGRGCVLANKEAFSPLGSKAMLVTGRGSAKKNGAQKDVTNALDSLNIPWVLFDEIGENPDVETVERAGKLAVAQEVDFLIGIGGGSPMDAAKAIAVLAANPEKSCDILFTEAKVKALNVVEIPTTAGTGSEVTQFSILTLHEKRTKSAIMPKIFAKISFLDPKYMDALSPEITNNTAVDALSHLIESYLSINANFISEKIVEMGLSIFKECIPALKARTYTAQDRDKLMLASTLAGVAIAQTGTSIPHALGYFLTYEKEIPHGRANGLVTQAYLELFPKEDKKVSRLLQCLGMKNTEEMGAFFKDVLNTSETFTVEEISYYTERSMESPQKLATFPYGVEKEDIFEIFKKSLLS</sequence>
<gene>
    <name evidence="4" type="primary">fucO</name>
    <name evidence="4" type="ORF">CLNEO_15800</name>
</gene>
<protein>
    <submittedName>
        <fullName evidence="4">Lactaldehyde reductase</fullName>
        <ecNumber evidence="4">1.1.1.77</ecNumber>
    </submittedName>
</protein>
<dbReference type="Proteomes" id="UP000070539">
    <property type="component" value="Unassembled WGS sequence"/>
</dbReference>
<evidence type="ECO:0000259" key="3">
    <source>
        <dbReference type="Pfam" id="PF25137"/>
    </source>
</evidence>
<name>A0A136WF12_9FIRM</name>
<dbReference type="GO" id="GO:0008912">
    <property type="term" value="F:lactaldehyde reductase activity"/>
    <property type="evidence" value="ECO:0007669"/>
    <property type="project" value="UniProtKB-EC"/>
</dbReference>
<evidence type="ECO:0000256" key="1">
    <source>
        <dbReference type="ARBA" id="ARBA00023002"/>
    </source>
</evidence>
<dbReference type="InterPro" id="IPR001670">
    <property type="entry name" value="ADH_Fe/GldA"/>
</dbReference>
<keyword evidence="5" id="KW-1185">Reference proteome</keyword>
<keyword evidence="1 4" id="KW-0560">Oxidoreductase</keyword>
<dbReference type="PANTHER" id="PTHR11496:SF103">
    <property type="entry name" value="DEHYDROGENASE, PUTATIVE-RELATED"/>
    <property type="match status" value="1"/>
</dbReference>
<dbReference type="FunFam" id="3.40.50.1970:FF:000003">
    <property type="entry name" value="Alcohol dehydrogenase, iron-containing"/>
    <property type="match status" value="1"/>
</dbReference>
<dbReference type="AlphaFoldDB" id="A0A136WF12"/>
<dbReference type="Gene3D" id="3.40.50.1970">
    <property type="match status" value="1"/>
</dbReference>
<evidence type="ECO:0000259" key="2">
    <source>
        <dbReference type="Pfam" id="PF00465"/>
    </source>
</evidence>
<comment type="caution">
    <text evidence="4">The sequence shown here is derived from an EMBL/GenBank/DDBJ whole genome shotgun (WGS) entry which is preliminary data.</text>
</comment>
<dbReference type="PANTHER" id="PTHR11496">
    <property type="entry name" value="ALCOHOL DEHYDROGENASE"/>
    <property type="match status" value="1"/>
</dbReference>
<dbReference type="EMBL" id="LRVM01000004">
    <property type="protein sequence ID" value="KXL53037.1"/>
    <property type="molecule type" value="Genomic_DNA"/>
</dbReference>
<proteinExistence type="predicted"/>
<dbReference type="Pfam" id="PF00465">
    <property type="entry name" value="Fe-ADH"/>
    <property type="match status" value="1"/>
</dbReference>
<organism evidence="4 5">
    <name type="scientific">Anaerotignum neopropionicum</name>
    <dbReference type="NCBI Taxonomy" id="36847"/>
    <lineage>
        <taxon>Bacteria</taxon>
        <taxon>Bacillati</taxon>
        <taxon>Bacillota</taxon>
        <taxon>Clostridia</taxon>
        <taxon>Lachnospirales</taxon>
        <taxon>Anaerotignaceae</taxon>
        <taxon>Anaerotignum</taxon>
    </lineage>
</organism>
<dbReference type="InterPro" id="IPR039697">
    <property type="entry name" value="Alcohol_dehydrogenase_Fe"/>
</dbReference>
<dbReference type="Gene3D" id="1.20.1090.10">
    <property type="entry name" value="Dehydroquinate synthase-like - alpha domain"/>
    <property type="match status" value="1"/>
</dbReference>
<dbReference type="STRING" id="36847.CLNEO_15800"/>
<dbReference type="CDD" id="cd08181">
    <property type="entry name" value="PPD-like"/>
    <property type="match status" value="1"/>
</dbReference>
<dbReference type="OrthoDB" id="9804734at2"/>
<feature type="domain" description="Fe-containing alcohol dehydrogenase-like C-terminal" evidence="3">
    <location>
        <begin position="188"/>
        <end position="312"/>
    </location>
</feature>
<dbReference type="InterPro" id="IPR056798">
    <property type="entry name" value="ADH_Fe_C"/>
</dbReference>
<reference evidence="4 5" key="1">
    <citation type="submission" date="2016-01" db="EMBL/GenBank/DDBJ databases">
        <title>Genome sequence of Clostridium neopropionicum X4, DSM-3847.</title>
        <authorList>
            <person name="Poehlein A."/>
            <person name="Beck M.H."/>
            <person name="Bengelsdorf F.R."/>
            <person name="Daniel R."/>
            <person name="Duerre P."/>
        </authorList>
    </citation>
    <scope>NUCLEOTIDE SEQUENCE [LARGE SCALE GENOMIC DNA]</scope>
    <source>
        <strain evidence="4 5">DSM-3847</strain>
    </source>
</reference>
<dbReference type="GO" id="GO:0004022">
    <property type="term" value="F:alcohol dehydrogenase (NAD+) activity"/>
    <property type="evidence" value="ECO:0007669"/>
    <property type="project" value="TreeGrafter"/>
</dbReference>
<dbReference type="EC" id="1.1.1.77" evidence="4"/>
<evidence type="ECO:0000313" key="4">
    <source>
        <dbReference type="EMBL" id="KXL53037.1"/>
    </source>
</evidence>
<dbReference type="SUPFAM" id="SSF56796">
    <property type="entry name" value="Dehydroquinate synthase-like"/>
    <property type="match status" value="1"/>
</dbReference>
<feature type="domain" description="Alcohol dehydrogenase iron-type/glycerol dehydrogenase GldA" evidence="2">
    <location>
        <begin position="9"/>
        <end position="175"/>
    </location>
</feature>
<dbReference type="GO" id="GO:0046872">
    <property type="term" value="F:metal ion binding"/>
    <property type="evidence" value="ECO:0007669"/>
    <property type="project" value="InterPro"/>
</dbReference>
<evidence type="ECO:0000313" key="5">
    <source>
        <dbReference type="Proteomes" id="UP000070539"/>
    </source>
</evidence>